<dbReference type="GO" id="GO:0005524">
    <property type="term" value="F:ATP binding"/>
    <property type="evidence" value="ECO:0007669"/>
    <property type="project" value="UniProtKB-UniRule"/>
</dbReference>
<dbReference type="InterPro" id="IPR036869">
    <property type="entry name" value="J_dom_sf"/>
</dbReference>
<feature type="transmembrane region" description="Helical" evidence="28">
    <location>
        <begin position="357"/>
        <end position="377"/>
    </location>
</feature>
<dbReference type="SUPFAM" id="SSF49899">
    <property type="entry name" value="Concanavalin A-like lectins/glucanases"/>
    <property type="match status" value="4"/>
</dbReference>
<dbReference type="FunFam" id="1.10.510.10:FF:000517">
    <property type="entry name" value="Putative receptor kinase Lecrk"/>
    <property type="match status" value="2"/>
</dbReference>
<dbReference type="Gene3D" id="2.60.120.200">
    <property type="match status" value="4"/>
</dbReference>
<dbReference type="SMART" id="SM00220">
    <property type="entry name" value="S_TKc"/>
    <property type="match status" value="2"/>
</dbReference>
<feature type="transmembrane region" description="Helical" evidence="28">
    <location>
        <begin position="661"/>
        <end position="682"/>
    </location>
</feature>
<evidence type="ECO:0000256" key="24">
    <source>
        <dbReference type="ARBA" id="ARBA00059031"/>
    </source>
</evidence>
<gene>
    <name evidence="32" type="ORF">MUK42_13828</name>
</gene>
<keyword evidence="20 32" id="KW-0675">Receptor</keyword>
<accession>A0A9E7HSF2</accession>
<keyword evidence="10 28" id="KW-0812">Transmembrane</keyword>
<evidence type="ECO:0000256" key="7">
    <source>
        <dbReference type="ARBA" id="ARBA00022475"/>
    </source>
</evidence>
<feature type="signal peptide" evidence="29">
    <location>
        <begin position="1"/>
        <end position="24"/>
    </location>
</feature>
<evidence type="ECO:0000256" key="18">
    <source>
        <dbReference type="ARBA" id="ARBA00023128"/>
    </source>
</evidence>
<keyword evidence="14 32" id="KW-0418">Kinase</keyword>
<evidence type="ECO:0000259" key="31">
    <source>
        <dbReference type="PROSITE" id="PS50011"/>
    </source>
</evidence>
<evidence type="ECO:0000256" key="23">
    <source>
        <dbReference type="ARBA" id="ARBA00048977"/>
    </source>
</evidence>
<dbReference type="InterPro" id="IPR001220">
    <property type="entry name" value="Legume_lectin_dom"/>
</dbReference>
<evidence type="ECO:0000256" key="1">
    <source>
        <dbReference type="ARBA" id="ARBA00004236"/>
    </source>
</evidence>
<feature type="chain" id="PRO_5039616614" description="non-specific serine/threonine protein kinase" evidence="29">
    <location>
        <begin position="25"/>
        <end position="2456"/>
    </location>
</feature>
<evidence type="ECO:0000256" key="14">
    <source>
        <dbReference type="ARBA" id="ARBA00022777"/>
    </source>
</evidence>
<dbReference type="FunFam" id="3.30.200.20:FF:000112">
    <property type="entry name" value="Lectin-domain containing receptor kinase A4.3"/>
    <property type="match status" value="2"/>
</dbReference>
<keyword evidence="15" id="KW-0999">Mitochondrion inner membrane</keyword>
<evidence type="ECO:0000256" key="6">
    <source>
        <dbReference type="ARBA" id="ARBA00012513"/>
    </source>
</evidence>
<evidence type="ECO:0000256" key="26">
    <source>
        <dbReference type="PROSITE-ProRule" id="PRU10141"/>
    </source>
</evidence>
<feature type="domain" description="Protein kinase" evidence="31">
    <location>
        <begin position="716"/>
        <end position="992"/>
    </location>
</feature>
<comment type="subunit">
    <text evidence="25">Probable component of the PAM complex at least composed of a mitochondrial HSP70 protein, TIMM44 and TIMM14. The complex interacts with the TIMM23 component of the TIM17:23 complex.</text>
</comment>
<feature type="transmembrane region" description="Helical" evidence="28">
    <location>
        <begin position="1537"/>
        <end position="1560"/>
    </location>
</feature>
<dbReference type="OrthoDB" id="543442at2759"/>
<evidence type="ECO:0000259" key="30">
    <source>
        <dbReference type="PROSITE" id="PS50003"/>
    </source>
</evidence>
<evidence type="ECO:0000256" key="9">
    <source>
        <dbReference type="ARBA" id="ARBA00022679"/>
    </source>
</evidence>
<keyword evidence="17 28" id="KW-1133">Transmembrane helix</keyword>
<dbReference type="InterPro" id="IPR000719">
    <property type="entry name" value="Prot_kinase_dom"/>
</dbReference>
<dbReference type="PROSITE" id="PS50011">
    <property type="entry name" value="PROTEIN_KINASE_DOM"/>
    <property type="match status" value="2"/>
</dbReference>
<evidence type="ECO:0000256" key="21">
    <source>
        <dbReference type="ARBA" id="ARBA00023180"/>
    </source>
</evidence>
<keyword evidence="13 26" id="KW-0547">Nucleotide-binding</keyword>
<dbReference type="InterPro" id="IPR013320">
    <property type="entry name" value="ConA-like_dom_sf"/>
</dbReference>
<dbReference type="CDD" id="cd06257">
    <property type="entry name" value="DnaJ"/>
    <property type="match status" value="1"/>
</dbReference>
<keyword evidence="21" id="KW-0325">Glycoprotein</keyword>
<dbReference type="Proteomes" id="UP001055439">
    <property type="component" value="Chromosome 8"/>
</dbReference>
<sequence>MIEMPAMLLKTWVLNLLLLHSSLAAGSHDFVFNGFRGSNLTLGGVASLTSGGLLMLTNNTKEKMGHAFYPSPLRFGDLPNGTVFSFSTTFVTAFISEYADFSSHGVAFVVSPTKDFSRALGSQYPGLFNRSNDGNSSNHVWAIELDTINNPEFQDIDDNHVGIDINSLTSMDSHTAGYYADDTGLFKSLSLDKFLYDQEKPPLDWATRFRVIKGVASGVLYLHDDWEQVIVHRDIKASNTTRVVGTIGYLAPELARTSNASIVTDVFAFGVFLIEGTILATTDPRPGEDYAVEEVELVLKLGLLCSHPLPTARPSMRQVVRYLEGHALHAELSPTYLSFSAYVQVHNEGVDHHITSYTSSVASASALVCLLLLLLLLHRRSSLAAPSSGRDDGEDFIFNGFAGANLTLDGVASITSTGLLMVTDTSMETKGHAFHPSPLRFRGLSNGTVVSFSTTFAFGFISDYPGLSGHGMAFVISHTKDFSKALGSQFLGLFNQSSMAYNSSNHVLAIELDTILSPEFQDIDNNHVGIDINNLISNRSHTAGYYDDHTGSFERLSLRSGQAMQVWIDYHAPDMLLNVTLAPIPMAKPRRPLLSAAINLSSVLLDLMYVGFSSSTGPWLTSHYVLGWSFKMNGVAQALDLSLLPSLPRAKSNHKLKVLRIGLPLASATLVLIIVGIVVFILRRRTKYSELLEDWELEYGPHRFSYKDLFHAAKGFRDTELLGMGGFGRVYKGVLPSSRSEVAIKRVSHGSRQGMREFIAEIVSLGRLRHRNLVQLLGYCRRQGELLLVYDYMSNGSLEKFLHDQAKPTLDWAMRFRIIKGVASGLLYLHEDWEQVVIHRDIKASNVLLDDELNGRLGDFGLARLYDHGTDPQTTHVVGTMGYLAPELARTGKATTITDVFAFGAFLLEVACGRRPVDPTAHEEQLVLLDWVVEKWRKGSILETRDPRLGEEYAVEEVELVLKLGLLCSHPLPTARPSMRQVVRYLEGHAPLPELTPASLSFSLLALLRKEGFDDHIMSCPSSSVATASVLSGDTKACNSLLLCASKTRICSRFLKTDMSPVLLRASVCLLLLLFLHRRLAASANGGDSFTYSGFRGANLTLDGVAAISSGGLLVVTNKTTQIKGHAFHPSPLHFRNPSNGTIFSFSTTFVFGFVSEFTNLSGNGMAFLVSPTMDFSKALGSQYLGLFNQSNNGNSTNHVLAIELDSIFNPEFADMNDNHVGIDINGLKSNKSQSAGYYADDSGLLNSLSLRNCEAMQVWVDYDGQTKLINVTLAPVRMAKPHKPLLSDTIDLSSVLLDPMYVGFSASTGPFLTSHYVLGWSFKMNGVAPDLDDSLLPLLPCPSSTGKSNVLDIVLPLASAGLVLITVGIIVLLEMELVLKLGLLCSHPLPAGRPSMRQVVEYLEGNAPLPELSPTYLSFGVLAMLHNEGFDDYIIGRAMQVWVDYDSRKMLLNVTLAPVPVVKPRKPLLSAPVDLSSVFSDTMYVGFSSSTGPFLTSHYVLGWSFKMNGVARALDYSLLPSLPRTKSDRRSKALRIGLPLASAALVAIVAGIIVLYVRWRIRYAELLEDWEVEYGPHRFSYRDLFNATKGFQDKELLGIGGFGRVYRGVLPSSRSEIAVKRVSHGSRQGMREFIAEIVSIGRLRHRNLVQLLGYCRRKGELLLVYDYMPNGSLDKFLYDQDKPTLDWATRFRIIKGVASGLLYLHEDWEQVVVHRDIKASNVLLDHEWNGRLGDFGLARLYDHGTDPLTTHVVGTTGYLAPELVRNGKATTVTDVFAFGAFVLEVACGRRPVDTMADEEQFVLLDWVVENWGRGSILETRDARLGEECVAEEVELVLKLGLLCSHPLPAARPSMRQVVRYLEGDAPLPELSPTYLSFSVLGLLQNKGFDDHIVSYPSSSVATASVISGISGEAAIVSTDSKHNPRLLVDGESIAEETTDTPKPRFLLASDRLLFSLMASNGSAGRTGGVESSLEKIKRQLMSGSGKYLLQGPLLKRSETLRKWNERWVILDPTTGKMEYNATQLVLHAHKEAVTNLSGSGSVKLGTIATVVATANSTAMEASKEIEAAMRISMKAALGLLTNKANEGQLDDFTIMKETIRVKDEELQQLAKDIRARDSTIKDITDKLIETAEAAEAAASAAHAIDEERRISCLEIEHLTNDAQKQLETAQLKLRESEEKVMALATERELLLKQRNSALQEAHLWRSELAKAREHAVILEAAVFRAEGRARALEVDAGTRVNDAVEKALAAAREKEDLLALVNVLQTQVQRQQSNTDGTTKHVDLSEDDVDKACLSDPRVLLDSADIEVQLGVDGVEIRSIGDAEWGNFQSAAARTADVREISLQSATPLVASLSVAAAAMGGRYLIQAWQAFKARPVVPRVRRFYPGGFEQQMTIREAALILGVREHAPLDKIKEAHRRVMVANHPDSGGSHYLASKINEAKDVSDIEEVKQKEM</sequence>
<comment type="similarity">
    <text evidence="5">In the C-terminal section; belongs to the protein kinase superfamily. Ser/Thr protein kinase family.</text>
</comment>
<dbReference type="GO" id="GO:0005743">
    <property type="term" value="C:mitochondrial inner membrane"/>
    <property type="evidence" value="ECO:0007669"/>
    <property type="project" value="UniProtKB-SubCell"/>
</dbReference>
<evidence type="ECO:0000256" key="13">
    <source>
        <dbReference type="ARBA" id="ARBA00022741"/>
    </source>
</evidence>
<evidence type="ECO:0000313" key="33">
    <source>
        <dbReference type="Proteomes" id="UP001055439"/>
    </source>
</evidence>
<evidence type="ECO:0000313" key="32">
    <source>
        <dbReference type="EMBL" id="URE34758.1"/>
    </source>
</evidence>
<keyword evidence="7" id="KW-1003">Cell membrane</keyword>
<dbReference type="SUPFAM" id="SSF56112">
    <property type="entry name" value="Protein kinase-like (PK-like)"/>
    <property type="match status" value="3"/>
</dbReference>
<keyword evidence="19 28" id="KW-0472">Membrane</keyword>
<dbReference type="InterPro" id="IPR008271">
    <property type="entry name" value="Ser/Thr_kinase_AS"/>
</dbReference>
<dbReference type="GO" id="GO:0004674">
    <property type="term" value="F:protein serine/threonine kinase activity"/>
    <property type="evidence" value="ECO:0007669"/>
    <property type="project" value="UniProtKB-KW"/>
</dbReference>
<dbReference type="PROSITE" id="PS00108">
    <property type="entry name" value="PROTEIN_KINASE_ST"/>
    <property type="match status" value="2"/>
</dbReference>
<evidence type="ECO:0000256" key="8">
    <source>
        <dbReference type="ARBA" id="ARBA00022527"/>
    </source>
</evidence>
<dbReference type="Gene3D" id="3.30.200.20">
    <property type="entry name" value="Phosphorylase Kinase, domain 1"/>
    <property type="match status" value="2"/>
</dbReference>
<comment type="function">
    <text evidence="24">Component of the PAM complex, a complex required for the translocation of transit peptide-containing proteins from the inner membrane into the mitochondrial matrix in an ATP-dependent manner.</text>
</comment>
<dbReference type="EMBL" id="CP097510">
    <property type="protein sequence ID" value="URE34758.1"/>
    <property type="molecule type" value="Genomic_DNA"/>
</dbReference>
<feature type="coiled-coil region" evidence="27">
    <location>
        <begin position="2160"/>
        <end position="2194"/>
    </location>
</feature>
<evidence type="ECO:0000256" key="16">
    <source>
        <dbReference type="ARBA" id="ARBA00022840"/>
    </source>
</evidence>
<evidence type="ECO:0000256" key="5">
    <source>
        <dbReference type="ARBA" id="ARBA00010217"/>
    </source>
</evidence>
<dbReference type="InterPro" id="IPR011009">
    <property type="entry name" value="Kinase-like_dom_sf"/>
</dbReference>
<keyword evidence="8" id="KW-0723">Serine/threonine-protein kinase</keyword>
<evidence type="ECO:0000256" key="15">
    <source>
        <dbReference type="ARBA" id="ARBA00022792"/>
    </source>
</evidence>
<protein>
    <recommendedName>
        <fullName evidence="6">non-specific serine/threonine protein kinase</fullName>
        <ecNumber evidence="6">2.7.11.1</ecNumber>
    </recommendedName>
</protein>
<keyword evidence="27" id="KW-0175">Coiled coil</keyword>
<evidence type="ECO:0000256" key="29">
    <source>
        <dbReference type="SAM" id="SignalP"/>
    </source>
</evidence>
<reference evidence="32" key="1">
    <citation type="submission" date="2022-05" db="EMBL/GenBank/DDBJ databases">
        <title>The Musa troglodytarum L. genome provides insights into the mechanism of non-climacteric behaviour and enrichment of carotenoids.</title>
        <authorList>
            <person name="Wang J."/>
        </authorList>
    </citation>
    <scope>NUCLEOTIDE SEQUENCE</scope>
    <source>
        <tissue evidence="32">Leaf</tissue>
    </source>
</reference>
<evidence type="ECO:0000256" key="4">
    <source>
        <dbReference type="ARBA" id="ARBA00008536"/>
    </source>
</evidence>
<dbReference type="Gene3D" id="1.10.510.10">
    <property type="entry name" value="Transferase(Phosphotransferase) domain 1"/>
    <property type="match status" value="4"/>
</dbReference>
<dbReference type="GO" id="GO:0005783">
    <property type="term" value="C:endoplasmic reticulum"/>
    <property type="evidence" value="ECO:0007669"/>
    <property type="project" value="UniProtKB-ARBA"/>
</dbReference>
<dbReference type="Pfam" id="PF00139">
    <property type="entry name" value="Lectin_legB"/>
    <property type="match status" value="4"/>
</dbReference>
<dbReference type="EC" id="2.7.11.1" evidence="6"/>
<dbReference type="GO" id="GO:1901001">
    <property type="term" value="P:negative regulation of response to salt stress"/>
    <property type="evidence" value="ECO:0007669"/>
    <property type="project" value="UniProtKB-ARBA"/>
</dbReference>
<feature type="domain" description="Protein kinase" evidence="31">
    <location>
        <begin position="1592"/>
        <end position="1871"/>
    </location>
</feature>
<name>A0A9E7HSF2_9LILI</name>
<dbReference type="Pfam" id="PF00069">
    <property type="entry name" value="Pkinase"/>
    <property type="match status" value="2"/>
</dbReference>
<organism evidence="32 33">
    <name type="scientific">Musa troglodytarum</name>
    <name type="common">fe'i banana</name>
    <dbReference type="NCBI Taxonomy" id="320322"/>
    <lineage>
        <taxon>Eukaryota</taxon>
        <taxon>Viridiplantae</taxon>
        <taxon>Streptophyta</taxon>
        <taxon>Embryophyta</taxon>
        <taxon>Tracheophyta</taxon>
        <taxon>Spermatophyta</taxon>
        <taxon>Magnoliopsida</taxon>
        <taxon>Liliopsida</taxon>
        <taxon>Zingiberales</taxon>
        <taxon>Musaceae</taxon>
        <taxon>Musa</taxon>
    </lineage>
</organism>
<dbReference type="InterPro" id="IPR017441">
    <property type="entry name" value="Protein_kinase_ATP_BS"/>
</dbReference>
<evidence type="ECO:0000256" key="2">
    <source>
        <dbReference type="ARBA" id="ARBA00004273"/>
    </source>
</evidence>
<evidence type="ECO:0000256" key="27">
    <source>
        <dbReference type="SAM" id="Coils"/>
    </source>
</evidence>
<feature type="binding site" evidence="26">
    <location>
        <position position="1621"/>
    </location>
    <ligand>
        <name>ATP</name>
        <dbReference type="ChEBI" id="CHEBI:30616"/>
    </ligand>
</feature>
<dbReference type="GO" id="GO:0030246">
    <property type="term" value="F:carbohydrate binding"/>
    <property type="evidence" value="ECO:0007669"/>
    <property type="project" value="UniProtKB-KW"/>
</dbReference>
<keyword evidence="12" id="KW-0430">Lectin</keyword>
<evidence type="ECO:0000256" key="17">
    <source>
        <dbReference type="ARBA" id="ARBA00022989"/>
    </source>
</evidence>
<evidence type="ECO:0000256" key="12">
    <source>
        <dbReference type="ARBA" id="ARBA00022734"/>
    </source>
</evidence>
<dbReference type="PROSITE" id="PS50003">
    <property type="entry name" value="PH_DOMAIN"/>
    <property type="match status" value="1"/>
</dbReference>
<dbReference type="Gene3D" id="1.10.287.110">
    <property type="entry name" value="DnaJ domain"/>
    <property type="match status" value="1"/>
</dbReference>
<dbReference type="PROSITE" id="PS00107">
    <property type="entry name" value="PROTEIN_KINASE_ATP"/>
    <property type="match status" value="2"/>
</dbReference>
<keyword evidence="18" id="KW-0496">Mitochondrion</keyword>
<keyword evidence="16 26" id="KW-0067">ATP-binding</keyword>
<evidence type="ECO:0000256" key="25">
    <source>
        <dbReference type="ARBA" id="ARBA00063640"/>
    </source>
</evidence>
<comment type="subcellular location">
    <subcellularLocation>
        <location evidence="1">Cell membrane</location>
    </subcellularLocation>
    <subcellularLocation>
        <location evidence="3">Membrane</location>
        <topology evidence="3">Single-pass type I membrane protein</topology>
    </subcellularLocation>
    <subcellularLocation>
        <location evidence="2">Mitochondrion inner membrane</location>
    </subcellularLocation>
</comment>
<dbReference type="FunFam" id="1.10.287.110:FF:000001">
    <property type="entry name" value="Import inner membrane translocase subunit tim14"/>
    <property type="match status" value="1"/>
</dbReference>
<feature type="transmembrane region" description="Helical" evidence="28">
    <location>
        <begin position="1354"/>
        <end position="1374"/>
    </location>
</feature>
<evidence type="ECO:0000256" key="11">
    <source>
        <dbReference type="ARBA" id="ARBA00022729"/>
    </source>
</evidence>
<proteinExistence type="inferred from homology"/>
<dbReference type="FunFam" id="2.60.120.200:FF:000051">
    <property type="entry name" value="L-type lectin-domain containing receptor kinase V.9"/>
    <property type="match status" value="2"/>
</dbReference>
<evidence type="ECO:0000256" key="28">
    <source>
        <dbReference type="SAM" id="Phobius"/>
    </source>
</evidence>
<evidence type="ECO:0000256" key="19">
    <source>
        <dbReference type="ARBA" id="ARBA00023136"/>
    </source>
</evidence>
<evidence type="ECO:0000256" key="20">
    <source>
        <dbReference type="ARBA" id="ARBA00023170"/>
    </source>
</evidence>
<dbReference type="SUPFAM" id="SSF46565">
    <property type="entry name" value="Chaperone J-domain"/>
    <property type="match status" value="1"/>
</dbReference>
<keyword evidence="11 29" id="KW-0732">Signal</keyword>
<dbReference type="SMART" id="SM00271">
    <property type="entry name" value="DnaJ"/>
    <property type="match status" value="1"/>
</dbReference>
<keyword evidence="33" id="KW-1185">Reference proteome</keyword>
<feature type="domain" description="PH" evidence="30">
    <location>
        <begin position="1987"/>
        <end position="2214"/>
    </location>
</feature>
<evidence type="ECO:0000256" key="22">
    <source>
        <dbReference type="ARBA" id="ARBA00048659"/>
    </source>
</evidence>
<dbReference type="InterPro" id="IPR050528">
    <property type="entry name" value="L-type_Lectin-RKs"/>
</dbReference>
<dbReference type="InterPro" id="IPR001849">
    <property type="entry name" value="PH_domain"/>
</dbReference>
<keyword evidence="9" id="KW-0808">Transferase</keyword>
<comment type="catalytic activity">
    <reaction evidence="23">
        <text>L-seryl-[protein] + ATP = O-phospho-L-seryl-[protein] + ADP + H(+)</text>
        <dbReference type="Rhea" id="RHEA:17989"/>
        <dbReference type="Rhea" id="RHEA-COMP:9863"/>
        <dbReference type="Rhea" id="RHEA-COMP:11604"/>
        <dbReference type="ChEBI" id="CHEBI:15378"/>
        <dbReference type="ChEBI" id="CHEBI:29999"/>
        <dbReference type="ChEBI" id="CHEBI:30616"/>
        <dbReference type="ChEBI" id="CHEBI:83421"/>
        <dbReference type="ChEBI" id="CHEBI:456216"/>
        <dbReference type="EC" id="2.7.11.1"/>
    </reaction>
    <physiologicalReaction direction="left-to-right" evidence="23">
        <dbReference type="Rhea" id="RHEA:17990"/>
    </physiologicalReaction>
</comment>
<evidence type="ECO:0000256" key="3">
    <source>
        <dbReference type="ARBA" id="ARBA00004479"/>
    </source>
</evidence>
<evidence type="ECO:0000256" key="10">
    <source>
        <dbReference type="ARBA" id="ARBA00022692"/>
    </source>
</evidence>
<dbReference type="GO" id="GO:0005886">
    <property type="term" value="C:plasma membrane"/>
    <property type="evidence" value="ECO:0007669"/>
    <property type="project" value="UniProtKB-SubCell"/>
</dbReference>
<feature type="binding site" evidence="26">
    <location>
        <position position="745"/>
    </location>
    <ligand>
        <name>ATP</name>
        <dbReference type="ChEBI" id="CHEBI:30616"/>
    </ligand>
</feature>
<dbReference type="CDD" id="cd14066">
    <property type="entry name" value="STKc_IRAK"/>
    <property type="match status" value="2"/>
</dbReference>
<comment type="catalytic activity">
    <reaction evidence="22">
        <text>L-threonyl-[protein] + ATP = O-phospho-L-threonyl-[protein] + ADP + H(+)</text>
        <dbReference type="Rhea" id="RHEA:46608"/>
        <dbReference type="Rhea" id="RHEA-COMP:11060"/>
        <dbReference type="Rhea" id="RHEA-COMP:11605"/>
        <dbReference type="ChEBI" id="CHEBI:15378"/>
        <dbReference type="ChEBI" id="CHEBI:30013"/>
        <dbReference type="ChEBI" id="CHEBI:30616"/>
        <dbReference type="ChEBI" id="CHEBI:61977"/>
        <dbReference type="ChEBI" id="CHEBI:456216"/>
        <dbReference type="EC" id="2.7.11.1"/>
    </reaction>
    <physiologicalReaction direction="left-to-right" evidence="22">
        <dbReference type="Rhea" id="RHEA:46609"/>
    </physiologicalReaction>
</comment>
<dbReference type="CDD" id="cd06899">
    <property type="entry name" value="lectin_legume_LecRK_Arcelin_ConA"/>
    <property type="match status" value="3"/>
</dbReference>
<dbReference type="PANTHER" id="PTHR27007">
    <property type="match status" value="1"/>
</dbReference>
<comment type="similarity">
    <text evidence="4">In the N-terminal section; belongs to the leguminous lectin family.</text>
</comment>
<dbReference type="InterPro" id="IPR001623">
    <property type="entry name" value="DnaJ_domain"/>
</dbReference>